<proteinExistence type="predicted"/>
<accession>S7VPZ2</accession>
<organism evidence="1 2">
    <name type="scientific">Cyclobacterium qasimii M12-11B</name>
    <dbReference type="NCBI Taxonomy" id="641524"/>
    <lineage>
        <taxon>Bacteria</taxon>
        <taxon>Pseudomonadati</taxon>
        <taxon>Bacteroidota</taxon>
        <taxon>Cytophagia</taxon>
        <taxon>Cytophagales</taxon>
        <taxon>Cyclobacteriaceae</taxon>
        <taxon>Cyclobacterium</taxon>
    </lineage>
</organism>
<reference evidence="1 2" key="1">
    <citation type="journal article" date="2013" name="Genome Announc.">
        <title>Draft Genome Sequence of Cyclobacterium qasimii Strain M12-11BT, Isolated from Arctic Marine Sediment.</title>
        <authorList>
            <person name="Shivaji S."/>
            <person name="Ara S."/>
            <person name="Singh A."/>
            <person name="Kumar Pinnaka A."/>
        </authorList>
    </citation>
    <scope>NUCLEOTIDE SEQUENCE [LARGE SCALE GENOMIC DNA]</scope>
    <source>
        <strain evidence="1 2">M12-11B</strain>
    </source>
</reference>
<evidence type="ECO:0000313" key="1">
    <source>
        <dbReference type="EMBL" id="EPR71427.1"/>
    </source>
</evidence>
<protein>
    <submittedName>
        <fullName evidence="1">Uncharacterized protein</fullName>
    </submittedName>
</protein>
<evidence type="ECO:0000313" key="2">
    <source>
        <dbReference type="Proteomes" id="UP000014974"/>
    </source>
</evidence>
<dbReference type="EMBL" id="ATNM01000018">
    <property type="protein sequence ID" value="EPR71427.1"/>
    <property type="molecule type" value="Genomic_DNA"/>
</dbReference>
<sequence>MACPSENVKEFFPIFVHYEHLVGGIPVKEKTLAKQGEIPVQEKENN</sequence>
<name>S7VPZ2_9BACT</name>
<dbReference type="Proteomes" id="UP000014974">
    <property type="component" value="Unassembled WGS sequence"/>
</dbReference>
<gene>
    <name evidence="1" type="ORF">ADICYQ_0505</name>
</gene>
<dbReference type="AlphaFoldDB" id="S7VPZ2"/>
<dbReference type="STRING" id="641524.ADICYQ_0505"/>
<comment type="caution">
    <text evidence="1">The sequence shown here is derived from an EMBL/GenBank/DDBJ whole genome shotgun (WGS) entry which is preliminary data.</text>
</comment>